<sequence length="158" mass="17444">MNKLVKLGLAALFAFSLAACNEKVDPKADYAKLVEWTQTNESTQAAFQAEYQQKLLSRDLVQVKEAMDSLVERNSKSIDSLKAIKISDPEVKKLQEKTIEVLGISSDLTKSAVALMNNPNDQKIIEEVQAKTQQAQVQTAELQKMQAELAAKYGADAK</sequence>
<accession>A0A379ASC8</accession>
<evidence type="ECO:0008006" key="4">
    <source>
        <dbReference type="Google" id="ProtNLM"/>
    </source>
</evidence>
<feature type="chain" id="PRO_5016573715" description="Lipoprotein" evidence="1">
    <location>
        <begin position="19"/>
        <end position="158"/>
    </location>
</feature>
<evidence type="ECO:0000313" key="3">
    <source>
        <dbReference type="Proteomes" id="UP000255098"/>
    </source>
</evidence>
<dbReference type="PROSITE" id="PS51257">
    <property type="entry name" value="PROKAR_LIPOPROTEIN"/>
    <property type="match status" value="1"/>
</dbReference>
<feature type="signal peptide" evidence="1">
    <location>
        <begin position="1"/>
        <end position="18"/>
    </location>
</feature>
<dbReference type="AlphaFoldDB" id="A0A379ASC8"/>
<name>A0A379ASC8_AVIAV</name>
<organism evidence="2 3">
    <name type="scientific">Avibacterium avium</name>
    <name type="common">Pasteurella avium</name>
    <dbReference type="NCBI Taxonomy" id="751"/>
    <lineage>
        <taxon>Bacteria</taxon>
        <taxon>Pseudomonadati</taxon>
        <taxon>Pseudomonadota</taxon>
        <taxon>Gammaproteobacteria</taxon>
        <taxon>Pasteurellales</taxon>
        <taxon>Pasteurellaceae</taxon>
        <taxon>Avibacterium</taxon>
    </lineage>
</organism>
<gene>
    <name evidence="2" type="ORF">NCTC11297_01644</name>
</gene>
<dbReference type="Proteomes" id="UP000255098">
    <property type="component" value="Unassembled WGS sequence"/>
</dbReference>
<reference evidence="2 3" key="1">
    <citation type="submission" date="2018-06" db="EMBL/GenBank/DDBJ databases">
        <authorList>
            <consortium name="Pathogen Informatics"/>
            <person name="Doyle S."/>
        </authorList>
    </citation>
    <scope>NUCLEOTIDE SEQUENCE [LARGE SCALE GENOMIC DNA]</scope>
    <source>
        <strain evidence="3">NCTC 11297</strain>
    </source>
</reference>
<keyword evidence="3" id="KW-1185">Reference proteome</keyword>
<evidence type="ECO:0000256" key="1">
    <source>
        <dbReference type="SAM" id="SignalP"/>
    </source>
</evidence>
<dbReference type="EMBL" id="UGSP01000001">
    <property type="protein sequence ID" value="SUB24597.1"/>
    <property type="molecule type" value="Genomic_DNA"/>
</dbReference>
<dbReference type="RefSeq" id="WP_115249767.1">
    <property type="nucleotide sequence ID" value="NZ_JBMMFK010000003.1"/>
</dbReference>
<keyword evidence="1" id="KW-0732">Signal</keyword>
<proteinExistence type="predicted"/>
<evidence type="ECO:0000313" key="2">
    <source>
        <dbReference type="EMBL" id="SUB24597.1"/>
    </source>
</evidence>
<protein>
    <recommendedName>
        <fullName evidence="4">Lipoprotein</fullName>
    </recommendedName>
</protein>
<dbReference type="GeneID" id="300133840"/>